<keyword evidence="3" id="KW-1185">Reference proteome</keyword>
<organism evidence="2 3">
    <name type="scientific">Antiquaquibacter soli</name>
    <dbReference type="NCBI Taxonomy" id="3064523"/>
    <lineage>
        <taxon>Bacteria</taxon>
        <taxon>Bacillati</taxon>
        <taxon>Actinomycetota</taxon>
        <taxon>Actinomycetes</taxon>
        <taxon>Micrococcales</taxon>
        <taxon>Microbacteriaceae</taxon>
        <taxon>Antiquaquibacter</taxon>
    </lineage>
</organism>
<accession>A0ABT9BM99</accession>
<feature type="transmembrane region" description="Helical" evidence="1">
    <location>
        <begin position="256"/>
        <end position="277"/>
    </location>
</feature>
<name>A0ABT9BM99_9MICO</name>
<dbReference type="EMBL" id="JAUQUB010000001">
    <property type="protein sequence ID" value="MDO7882148.1"/>
    <property type="molecule type" value="Genomic_DNA"/>
</dbReference>
<dbReference type="Proteomes" id="UP001241072">
    <property type="component" value="Unassembled WGS sequence"/>
</dbReference>
<feature type="transmembrane region" description="Helical" evidence="1">
    <location>
        <begin position="283"/>
        <end position="306"/>
    </location>
</feature>
<feature type="transmembrane region" description="Helical" evidence="1">
    <location>
        <begin position="185"/>
        <end position="207"/>
    </location>
</feature>
<keyword evidence="1" id="KW-0812">Transmembrane</keyword>
<sequence>MPPDLQDLADQLTLDSSAAIGIPLALVAAVILAIGTQFQHRGVALVDAETEASSKTGLSFGQLRSLIARPSWLIGTVLQGLAIVLQLTSLAFAPLIVVQPLGAVALVVTAIVNARVTKVPLDRYSIRAIVICVLGIGTFVTIAAFVAKTHPITATQLVTVLIILAVVLAVFITLFLVMRGRSPRPIFYVVAAGTLFGFVVTLAKVVIDRVRTIIATDFAIGPADVLTLLCLVGLVAAALLGTYFVQTAHSSNPPDLVVAGLTVIDPLVAVSIGIIVLGEAAGADWWAIVAFVIAAGVAVFGVLSLARHHPQALANTPLADAADEATRTS</sequence>
<evidence type="ECO:0000313" key="2">
    <source>
        <dbReference type="EMBL" id="MDO7882148.1"/>
    </source>
</evidence>
<protein>
    <submittedName>
        <fullName evidence="2">DMT family transporter</fullName>
    </submittedName>
</protein>
<feature type="transmembrane region" description="Helical" evidence="1">
    <location>
        <begin position="12"/>
        <end position="34"/>
    </location>
</feature>
<evidence type="ECO:0000313" key="3">
    <source>
        <dbReference type="Proteomes" id="UP001241072"/>
    </source>
</evidence>
<keyword evidence="1" id="KW-0472">Membrane</keyword>
<dbReference type="PANTHER" id="PTHR40761">
    <property type="entry name" value="CONSERVED INTEGRAL MEMBRANE ALANINE VALINE AND LEUCINE RICH PROTEIN-RELATED"/>
    <property type="match status" value="1"/>
</dbReference>
<feature type="transmembrane region" description="Helical" evidence="1">
    <location>
        <begin position="157"/>
        <end position="178"/>
    </location>
</feature>
<dbReference type="RefSeq" id="WP_305002531.1">
    <property type="nucleotide sequence ID" value="NZ_JAUQUB010000001.1"/>
</dbReference>
<comment type="caution">
    <text evidence="2">The sequence shown here is derived from an EMBL/GenBank/DDBJ whole genome shotgun (WGS) entry which is preliminary data.</text>
</comment>
<feature type="transmembrane region" description="Helical" evidence="1">
    <location>
        <begin position="91"/>
        <end position="112"/>
    </location>
</feature>
<evidence type="ECO:0000256" key="1">
    <source>
        <dbReference type="SAM" id="Phobius"/>
    </source>
</evidence>
<feature type="transmembrane region" description="Helical" evidence="1">
    <location>
        <begin position="219"/>
        <end position="244"/>
    </location>
</feature>
<reference evidence="2 3" key="1">
    <citation type="submission" date="2023-07" db="EMBL/GenBank/DDBJ databases">
        <title>Protaetiibacter sp. nov WY-16 isolated from soil.</title>
        <authorList>
            <person name="Liu B."/>
            <person name="Wan Y."/>
        </authorList>
    </citation>
    <scope>NUCLEOTIDE SEQUENCE [LARGE SCALE GENOMIC DNA]</scope>
    <source>
        <strain evidence="2 3">WY-16</strain>
    </source>
</reference>
<dbReference type="PANTHER" id="PTHR40761:SF1">
    <property type="entry name" value="CONSERVED INTEGRAL MEMBRANE ALANINE VALINE AND LEUCINE RICH PROTEIN-RELATED"/>
    <property type="match status" value="1"/>
</dbReference>
<feature type="transmembrane region" description="Helical" evidence="1">
    <location>
        <begin position="124"/>
        <end position="145"/>
    </location>
</feature>
<proteinExistence type="predicted"/>
<keyword evidence="1" id="KW-1133">Transmembrane helix</keyword>
<gene>
    <name evidence="2" type="ORF">Q5716_07925</name>
</gene>
<dbReference type="NCBIfam" id="NF038012">
    <property type="entry name" value="DMT_1"/>
    <property type="match status" value="1"/>
</dbReference>